<evidence type="ECO:0000313" key="2">
    <source>
        <dbReference type="EMBL" id="CAI8010113.1"/>
    </source>
</evidence>
<evidence type="ECO:0000256" key="1">
    <source>
        <dbReference type="PROSITE-ProRule" id="PRU00339"/>
    </source>
</evidence>
<feature type="repeat" description="TPR" evidence="1">
    <location>
        <begin position="4"/>
        <end position="37"/>
    </location>
</feature>
<dbReference type="Pfam" id="PF13414">
    <property type="entry name" value="TPR_11"/>
    <property type="match status" value="1"/>
</dbReference>
<dbReference type="SUPFAM" id="SSF48452">
    <property type="entry name" value="TPR-like"/>
    <property type="match status" value="2"/>
</dbReference>
<dbReference type="PANTHER" id="PTHR44366:SF1">
    <property type="entry name" value="UDP-N-ACETYLGLUCOSAMINE--PEPTIDE N-ACETYLGLUCOSAMINYLTRANSFERASE 110 KDA SUBUNIT"/>
    <property type="match status" value="1"/>
</dbReference>
<keyword evidence="1" id="KW-0802">TPR repeat</keyword>
<sequence length="354" mass="40495">MDEAARTYEVGLQALDRKEDRSAFTAFQRAVELDPTLAEAYYQLGVLYGKQSQWKPAIDALQTAIKLTPDFTDAHVRLGEAHLIGMASAKDATEPLERALQLQPDLSRARRLLGDAYLRQNRIDDAIHHLKQLLQDSKARYLLGLAYFQKEDFTQAIPHFEAVIKREGQHAKAHFNLGNCYLRTGKVAEGRAALRMFEKLTREEEQLASLQRLVHNDPQRLQPRYGLVELLMKRTEWEFATAELKACLAIAPHDAKASELLGYIYLQTEAYPEALEVYGSLVEAHPENAIYRNSLGIIYMMQKKPRQAIAQFETATRLDTTNPQLYRNLANAYRQVGEQVKAEQAYRRYRSLTK</sequence>
<dbReference type="InterPro" id="IPR011990">
    <property type="entry name" value="TPR-like_helical_dom_sf"/>
</dbReference>
<dbReference type="AlphaFoldDB" id="A0AA35RG76"/>
<dbReference type="Proteomes" id="UP001174909">
    <property type="component" value="Unassembled WGS sequence"/>
</dbReference>
<organism evidence="2 3">
    <name type="scientific">Geodia barretti</name>
    <name type="common">Barrett's horny sponge</name>
    <dbReference type="NCBI Taxonomy" id="519541"/>
    <lineage>
        <taxon>Eukaryota</taxon>
        <taxon>Metazoa</taxon>
        <taxon>Porifera</taxon>
        <taxon>Demospongiae</taxon>
        <taxon>Heteroscleromorpha</taxon>
        <taxon>Tetractinellida</taxon>
        <taxon>Astrophorina</taxon>
        <taxon>Geodiidae</taxon>
        <taxon>Geodia</taxon>
    </lineage>
</organism>
<proteinExistence type="predicted"/>
<dbReference type="PANTHER" id="PTHR44366">
    <property type="entry name" value="UDP-N-ACETYLGLUCOSAMINE--PEPTIDE N-ACETYLGLUCOSAMINYLTRANSFERASE 110 KDA SUBUNIT"/>
    <property type="match status" value="1"/>
</dbReference>
<gene>
    <name evidence="2" type="ORF">GBAR_LOCUS6695</name>
</gene>
<accession>A0AA35RG76</accession>
<dbReference type="GO" id="GO:0097363">
    <property type="term" value="F:protein O-acetylglucosaminyltransferase activity"/>
    <property type="evidence" value="ECO:0007669"/>
    <property type="project" value="TreeGrafter"/>
</dbReference>
<comment type="caution">
    <text evidence="2">The sequence shown here is derived from an EMBL/GenBank/DDBJ whole genome shotgun (WGS) entry which is preliminary data.</text>
</comment>
<feature type="repeat" description="TPR" evidence="1">
    <location>
        <begin position="137"/>
        <end position="170"/>
    </location>
</feature>
<dbReference type="InterPro" id="IPR037919">
    <property type="entry name" value="OGT"/>
</dbReference>
<evidence type="ECO:0000313" key="3">
    <source>
        <dbReference type="Proteomes" id="UP001174909"/>
    </source>
</evidence>
<keyword evidence="2" id="KW-0328">Glycosyltransferase</keyword>
<dbReference type="Pfam" id="PF13432">
    <property type="entry name" value="TPR_16"/>
    <property type="match status" value="3"/>
</dbReference>
<keyword evidence="2" id="KW-0808">Transferase</keyword>
<dbReference type="GO" id="GO:0006493">
    <property type="term" value="P:protein O-linked glycosylation"/>
    <property type="evidence" value="ECO:0007669"/>
    <property type="project" value="InterPro"/>
</dbReference>
<dbReference type="Gene3D" id="1.25.40.10">
    <property type="entry name" value="Tetratricopeptide repeat domain"/>
    <property type="match status" value="3"/>
</dbReference>
<protein>
    <submittedName>
        <fullName evidence="2">UDP-N-acetylglucosamine--peptide N-acetylglucosaminyltransferase 110 kDa subunit</fullName>
    </submittedName>
</protein>
<dbReference type="EMBL" id="CASHTH010001009">
    <property type="protein sequence ID" value="CAI8010113.1"/>
    <property type="molecule type" value="Genomic_DNA"/>
</dbReference>
<dbReference type="InterPro" id="IPR019734">
    <property type="entry name" value="TPR_rpt"/>
</dbReference>
<feature type="repeat" description="TPR" evidence="1">
    <location>
        <begin position="255"/>
        <end position="288"/>
    </location>
</feature>
<reference evidence="2" key="1">
    <citation type="submission" date="2023-03" db="EMBL/GenBank/DDBJ databases">
        <authorList>
            <person name="Steffen K."/>
            <person name="Cardenas P."/>
        </authorList>
    </citation>
    <scope>NUCLEOTIDE SEQUENCE</scope>
</reference>
<name>A0AA35RG76_GEOBA</name>
<dbReference type="PROSITE" id="PS50005">
    <property type="entry name" value="TPR"/>
    <property type="match status" value="4"/>
</dbReference>
<feature type="repeat" description="TPR" evidence="1">
    <location>
        <begin position="38"/>
        <end position="71"/>
    </location>
</feature>
<dbReference type="PROSITE" id="PS50293">
    <property type="entry name" value="TPR_REGION"/>
    <property type="match status" value="1"/>
</dbReference>
<keyword evidence="3" id="KW-1185">Reference proteome</keyword>
<dbReference type="Pfam" id="PF14559">
    <property type="entry name" value="TPR_19"/>
    <property type="match status" value="1"/>
</dbReference>
<dbReference type="SMART" id="SM00028">
    <property type="entry name" value="TPR"/>
    <property type="match status" value="9"/>
</dbReference>